<accession>A0ABQ4E6B2</accession>
<comment type="caution">
    <text evidence="3">The sequence shown here is derived from an EMBL/GenBank/DDBJ whole genome shotgun (WGS) entry which is preliminary data.</text>
</comment>
<proteinExistence type="predicted"/>
<evidence type="ECO:0000256" key="1">
    <source>
        <dbReference type="SAM" id="MobiDB-lite"/>
    </source>
</evidence>
<dbReference type="Proteomes" id="UP000646749">
    <property type="component" value="Unassembled WGS sequence"/>
</dbReference>
<evidence type="ECO:0000256" key="2">
    <source>
        <dbReference type="SAM" id="Phobius"/>
    </source>
</evidence>
<name>A0ABQ4E6B2_9ACTN</name>
<feature type="transmembrane region" description="Helical" evidence="2">
    <location>
        <begin position="39"/>
        <end position="59"/>
    </location>
</feature>
<sequence length="297" mass="30891">MKDIDDLRHALEAETANLTVDIPVGRIRRRARGVRFRQGATLAAAAAVVAAVGVVPVVMTVGGSSPASDAVGQVSGASPCPTLSSDNPGGELQTLGPLVETGATLDAPNLDARYDVLIGLVGTRDQPGFVVAFRDRHTRVVQVWDNHGLGRDSSGDFAGKRAGEPAHQFFSAQLALGPDRVLDVGLYSRAAHRITVSSEGHPTDAESTRNTATGWTFFWVQRSARPLPPDRFTSPGDYQGPEKVTVAAYDAAGRPQHTDSGGPHVGGGVQNPRDGSPSAQVTPSPTAPACPTGVVPS</sequence>
<gene>
    <name evidence="3" type="ORF">Pen02_51670</name>
</gene>
<dbReference type="EMBL" id="BONW01000025">
    <property type="protein sequence ID" value="GIG90231.1"/>
    <property type="molecule type" value="Genomic_DNA"/>
</dbReference>
<reference evidence="3 4" key="1">
    <citation type="submission" date="2021-01" db="EMBL/GenBank/DDBJ databases">
        <title>Whole genome shotgun sequence of Plantactinospora endophytica NBRC 110450.</title>
        <authorList>
            <person name="Komaki H."/>
            <person name="Tamura T."/>
        </authorList>
    </citation>
    <scope>NUCLEOTIDE SEQUENCE [LARGE SCALE GENOMIC DNA]</scope>
    <source>
        <strain evidence="3 4">NBRC 110450</strain>
    </source>
</reference>
<evidence type="ECO:0000313" key="4">
    <source>
        <dbReference type="Proteomes" id="UP000646749"/>
    </source>
</evidence>
<protein>
    <submittedName>
        <fullName evidence="3">Uncharacterized protein</fullName>
    </submittedName>
</protein>
<feature type="region of interest" description="Disordered" evidence="1">
    <location>
        <begin position="66"/>
        <end position="90"/>
    </location>
</feature>
<keyword evidence="2" id="KW-1133">Transmembrane helix</keyword>
<organism evidence="3 4">
    <name type="scientific">Plantactinospora endophytica</name>
    <dbReference type="NCBI Taxonomy" id="673535"/>
    <lineage>
        <taxon>Bacteria</taxon>
        <taxon>Bacillati</taxon>
        <taxon>Actinomycetota</taxon>
        <taxon>Actinomycetes</taxon>
        <taxon>Micromonosporales</taxon>
        <taxon>Micromonosporaceae</taxon>
        <taxon>Plantactinospora</taxon>
    </lineage>
</organism>
<keyword evidence="2" id="KW-0812">Transmembrane</keyword>
<feature type="region of interest" description="Disordered" evidence="1">
    <location>
        <begin position="249"/>
        <end position="297"/>
    </location>
</feature>
<keyword evidence="2" id="KW-0472">Membrane</keyword>
<keyword evidence="4" id="KW-1185">Reference proteome</keyword>
<evidence type="ECO:0000313" key="3">
    <source>
        <dbReference type="EMBL" id="GIG90231.1"/>
    </source>
</evidence>